<accession>A0A828YX01</accession>
<dbReference type="RefSeq" id="WP_004496040.1">
    <property type="nucleotide sequence ID" value="NZ_AFLV02000081.1"/>
</dbReference>
<dbReference type="AlphaFoldDB" id="A0A828YX01"/>
<organism evidence="1 2">
    <name type="scientific">Leptospira weilii str. 2006001853</name>
    <dbReference type="NCBI Taxonomy" id="1001589"/>
    <lineage>
        <taxon>Bacteria</taxon>
        <taxon>Pseudomonadati</taxon>
        <taxon>Spirochaetota</taxon>
        <taxon>Spirochaetia</taxon>
        <taxon>Leptospirales</taxon>
        <taxon>Leptospiraceae</taxon>
        <taxon>Leptospira</taxon>
    </lineage>
</organism>
<dbReference type="EMBL" id="AFLV02000081">
    <property type="protein sequence ID" value="EKR62382.1"/>
    <property type="molecule type" value="Genomic_DNA"/>
</dbReference>
<gene>
    <name evidence="1" type="ORF">LEP1GSC036_1764</name>
</gene>
<proteinExistence type="predicted"/>
<sequence length="140" mass="16478">MILLEEILDITLEIEELRNELNRLDKKFYYNIKKHNERRMLLVKSLVPYSIGDDIFLLNQNHEGWYRLEEIYNVDSGMKNGELIITIQLGIRVIGKKRSPIGRSYEVRTYINKIPALNHYNDAVVLDVRKNTKLSDSNTV</sequence>
<protein>
    <submittedName>
        <fullName evidence="1">Uncharacterized protein</fullName>
    </submittedName>
</protein>
<evidence type="ECO:0000313" key="1">
    <source>
        <dbReference type="EMBL" id="EKR62382.1"/>
    </source>
</evidence>
<comment type="caution">
    <text evidence="1">The sequence shown here is derived from an EMBL/GenBank/DDBJ whole genome shotgun (WGS) entry which is preliminary data.</text>
</comment>
<name>A0A828YX01_9LEPT</name>
<dbReference type="GeneID" id="61112447"/>
<reference evidence="1 2" key="1">
    <citation type="submission" date="2012-10" db="EMBL/GenBank/DDBJ databases">
        <authorList>
            <person name="Harkins D.M."/>
            <person name="Durkin A.S."/>
            <person name="Brinkac L.M."/>
            <person name="Haft D.H."/>
            <person name="Selengut J.D."/>
            <person name="Sanka R."/>
            <person name="DePew J."/>
            <person name="Purushe J."/>
            <person name="Whelen A.C."/>
            <person name="Vinetz J.M."/>
            <person name="Sutton G.G."/>
            <person name="Nierman W.C."/>
            <person name="Fouts D.E."/>
        </authorList>
    </citation>
    <scope>NUCLEOTIDE SEQUENCE [LARGE SCALE GENOMIC DNA]</scope>
    <source>
        <strain evidence="1 2">2006001853</strain>
    </source>
</reference>
<dbReference type="Proteomes" id="UP000001338">
    <property type="component" value="Unassembled WGS sequence"/>
</dbReference>
<evidence type="ECO:0000313" key="2">
    <source>
        <dbReference type="Proteomes" id="UP000001338"/>
    </source>
</evidence>